<dbReference type="EMBL" id="WPHG01000003">
    <property type="protein sequence ID" value="MVA98013.1"/>
    <property type="molecule type" value="Genomic_DNA"/>
</dbReference>
<comment type="caution">
    <text evidence="2">The sequence shown here is derived from an EMBL/GenBank/DDBJ whole genome shotgun (WGS) entry which is preliminary data.</text>
</comment>
<dbReference type="PANTHER" id="PTHR43245">
    <property type="entry name" value="BIFUNCTIONAL POLYMYXIN RESISTANCE PROTEIN ARNA"/>
    <property type="match status" value="1"/>
</dbReference>
<dbReference type="Proteomes" id="UP000463224">
    <property type="component" value="Unassembled WGS sequence"/>
</dbReference>
<evidence type="ECO:0000313" key="2">
    <source>
        <dbReference type="EMBL" id="MVA98013.1"/>
    </source>
</evidence>
<name>A0A844QJ18_9HYPH</name>
<feature type="domain" description="NAD-dependent epimerase/dehydratase" evidence="1">
    <location>
        <begin position="14"/>
        <end position="223"/>
    </location>
</feature>
<dbReference type="InterPro" id="IPR001509">
    <property type="entry name" value="Epimerase_deHydtase"/>
</dbReference>
<keyword evidence="3" id="KW-1185">Reference proteome</keyword>
<reference evidence="2 3" key="1">
    <citation type="submission" date="2019-12" db="EMBL/GenBank/DDBJ databases">
        <title>Nitratireductor arenosus sp. nov., Isolated from sea sand, Jeju island, South Korea.</title>
        <authorList>
            <person name="Kim W."/>
        </authorList>
    </citation>
    <scope>NUCLEOTIDE SEQUENCE [LARGE SCALE GENOMIC DNA]</scope>
    <source>
        <strain evidence="2 3">CAU 1489</strain>
    </source>
</reference>
<dbReference type="InterPro" id="IPR036291">
    <property type="entry name" value="NAD(P)-bd_dom_sf"/>
</dbReference>
<dbReference type="PANTHER" id="PTHR43245:SF13">
    <property type="entry name" value="UDP-D-APIOSE_UDP-D-XYLOSE SYNTHASE 2"/>
    <property type="match status" value="1"/>
</dbReference>
<dbReference type="InterPro" id="IPR050177">
    <property type="entry name" value="Lipid_A_modif_metabolic_enz"/>
</dbReference>
<organism evidence="2 3">
    <name type="scientific">Nitratireductor arenosus</name>
    <dbReference type="NCBI Taxonomy" id="2682096"/>
    <lineage>
        <taxon>Bacteria</taxon>
        <taxon>Pseudomonadati</taxon>
        <taxon>Pseudomonadota</taxon>
        <taxon>Alphaproteobacteria</taxon>
        <taxon>Hyphomicrobiales</taxon>
        <taxon>Phyllobacteriaceae</taxon>
        <taxon>Nitratireductor</taxon>
    </lineage>
</organism>
<evidence type="ECO:0000259" key="1">
    <source>
        <dbReference type="Pfam" id="PF01370"/>
    </source>
</evidence>
<accession>A0A844QJ18</accession>
<dbReference type="Gene3D" id="3.40.50.720">
    <property type="entry name" value="NAD(P)-binding Rossmann-like Domain"/>
    <property type="match status" value="1"/>
</dbReference>
<sequence>MPCGRGTTVTHKRILITGATGCVGRRIVARIAAQTPHEQVLVVRDPTRLEAWTRDHPRITLVTADMRAIGDHRAEIGAVDAAVLAAAAWGGPEAFQLNLDANRVAAALVTDGGRVFYFSSASVLARNGALLSAADALGTDYIRSKFQLVGAMEAMAERVDMVGLFPTLVIGGTGPETHSHFARLLIEAGRWAGLVRRLSADGRFHFIHAEDIARIVAHLVDAPPGERAGAERLVLGNPAMSVDDFVAAYCAHIGRPVGRRLRLRDWMAESAIRAFRIRLSPWDRYCMEHRELDFEHAVTPTDFGLDPYCANLSDALESIGIPRATR</sequence>
<protein>
    <submittedName>
        <fullName evidence="2">NAD-dependent epimerase/dehydratase family protein</fullName>
    </submittedName>
</protein>
<proteinExistence type="predicted"/>
<evidence type="ECO:0000313" key="3">
    <source>
        <dbReference type="Proteomes" id="UP000463224"/>
    </source>
</evidence>
<gene>
    <name evidence="2" type="ORF">GN330_12250</name>
</gene>
<dbReference type="Pfam" id="PF01370">
    <property type="entry name" value="Epimerase"/>
    <property type="match status" value="1"/>
</dbReference>
<dbReference type="AlphaFoldDB" id="A0A844QJ18"/>
<dbReference type="SUPFAM" id="SSF51735">
    <property type="entry name" value="NAD(P)-binding Rossmann-fold domains"/>
    <property type="match status" value="1"/>
</dbReference>